<accession>W2V376</accession>
<name>W2V376_9RICK</name>
<keyword evidence="2" id="KW-1185">Reference proteome</keyword>
<dbReference type="AlphaFoldDB" id="W2V376"/>
<gene>
    <name evidence="1" type="ORF">P857_1098</name>
</gene>
<dbReference type="EMBL" id="AXCJ01000001">
    <property type="protein sequence ID" value="ETO91918.1"/>
    <property type="molecule type" value="Genomic_DNA"/>
</dbReference>
<evidence type="ECO:0000313" key="2">
    <source>
        <dbReference type="Proteomes" id="UP000018951"/>
    </source>
</evidence>
<dbReference type="STRING" id="1401685.P857_1098"/>
<organism evidence="1 2">
    <name type="scientific">Candidatus Xenolissoclinum pacificiensis L6</name>
    <dbReference type="NCBI Taxonomy" id="1401685"/>
    <lineage>
        <taxon>Bacteria</taxon>
        <taxon>Pseudomonadati</taxon>
        <taxon>Pseudomonadota</taxon>
        <taxon>Alphaproteobacteria</taxon>
        <taxon>Rickettsiales</taxon>
        <taxon>Anaplasmataceae</taxon>
        <taxon>Candidatus Xenolissoclinum</taxon>
    </lineage>
</organism>
<dbReference type="Proteomes" id="UP000018951">
    <property type="component" value="Unassembled WGS sequence"/>
</dbReference>
<comment type="caution">
    <text evidence="1">The sequence shown here is derived from an EMBL/GenBank/DDBJ whole genome shotgun (WGS) entry which is preliminary data.</text>
</comment>
<protein>
    <submittedName>
        <fullName evidence="1">Uncharacterized protein</fullName>
    </submittedName>
</protein>
<reference evidence="1 2" key="1">
    <citation type="journal article" date="2013" name="PLoS ONE">
        <title>Bacterial endosymbiosis in a chordate host: long-term co-evolution and conservation of secondary metabolism.</title>
        <authorList>
            <person name="Kwan J.C."/>
            <person name="Schmidt E.W."/>
        </authorList>
    </citation>
    <scope>NUCLEOTIDE SEQUENCE [LARGE SCALE GENOMIC DNA]</scope>
    <source>
        <strain evidence="2">L6</strain>
    </source>
</reference>
<evidence type="ECO:0000313" key="1">
    <source>
        <dbReference type="EMBL" id="ETO91918.1"/>
    </source>
</evidence>
<proteinExistence type="predicted"/>
<sequence>MIISKDIFAEVGRLLLFCYTLDCLYIDSLFSNFVVIAIY</sequence>